<dbReference type="Gene3D" id="2.40.50.100">
    <property type="match status" value="1"/>
</dbReference>
<proteinExistence type="inferred from homology"/>
<comment type="similarity">
    <text evidence="1">Belongs to the membrane fusion protein (MFP) (TC 8.A.1) family.</text>
</comment>
<accession>A0A944CBS1</accession>
<dbReference type="PANTHER" id="PTHR30469">
    <property type="entry name" value="MULTIDRUG RESISTANCE PROTEIN MDTA"/>
    <property type="match status" value="1"/>
</dbReference>
<evidence type="ECO:0000256" key="3">
    <source>
        <dbReference type="SAM" id="SignalP"/>
    </source>
</evidence>
<evidence type="ECO:0000259" key="4">
    <source>
        <dbReference type="Pfam" id="PF25917"/>
    </source>
</evidence>
<feature type="signal peptide" evidence="3">
    <location>
        <begin position="1"/>
        <end position="25"/>
    </location>
</feature>
<keyword evidence="3" id="KW-0732">Signal</keyword>
<dbReference type="Gene3D" id="2.40.420.20">
    <property type="match status" value="1"/>
</dbReference>
<dbReference type="Pfam" id="PF25954">
    <property type="entry name" value="Beta-barrel_RND_2"/>
    <property type="match status" value="1"/>
</dbReference>
<gene>
    <name evidence="6" type="ORF">DYI23_03205</name>
</gene>
<keyword evidence="2" id="KW-0175">Coiled coil</keyword>
<protein>
    <submittedName>
        <fullName evidence="6">Efflux RND transporter periplasmic adaptor subunit</fullName>
    </submittedName>
</protein>
<reference evidence="6" key="1">
    <citation type="submission" date="2018-08" db="EMBL/GenBank/DDBJ databases">
        <authorList>
            <person name="Jin W."/>
            <person name="Wang H."/>
            <person name="Yang Y."/>
            <person name="Li M."/>
            <person name="Liu J."/>
        </authorList>
    </citation>
    <scope>NUCLEOTIDE SEQUENCE</scope>
    <source>
        <strain evidence="6">AESS21</strain>
    </source>
</reference>
<dbReference type="GO" id="GO:0015562">
    <property type="term" value="F:efflux transmembrane transporter activity"/>
    <property type="evidence" value="ECO:0007669"/>
    <property type="project" value="TreeGrafter"/>
</dbReference>
<feature type="coiled-coil region" evidence="2">
    <location>
        <begin position="113"/>
        <end position="164"/>
    </location>
</feature>
<dbReference type="AlphaFoldDB" id="A0A944CBS1"/>
<dbReference type="Gene3D" id="2.40.30.170">
    <property type="match status" value="1"/>
</dbReference>
<dbReference type="RefSeq" id="WP_213214874.1">
    <property type="nucleotide sequence ID" value="NZ_QTKU01000001.1"/>
</dbReference>
<dbReference type="Proteomes" id="UP000705379">
    <property type="component" value="Unassembled WGS sequence"/>
</dbReference>
<dbReference type="NCBIfam" id="TIGR01730">
    <property type="entry name" value="RND_mfp"/>
    <property type="match status" value="1"/>
</dbReference>
<evidence type="ECO:0000313" key="7">
    <source>
        <dbReference type="Proteomes" id="UP000705379"/>
    </source>
</evidence>
<comment type="caution">
    <text evidence="6">The sequence shown here is derived from an EMBL/GenBank/DDBJ whole genome shotgun (WGS) entry which is preliminary data.</text>
</comment>
<dbReference type="GO" id="GO:1990281">
    <property type="term" value="C:efflux pump complex"/>
    <property type="evidence" value="ECO:0007669"/>
    <property type="project" value="TreeGrafter"/>
</dbReference>
<name>A0A944CBS1_9HYPH</name>
<dbReference type="Gene3D" id="1.10.287.470">
    <property type="entry name" value="Helix hairpin bin"/>
    <property type="match status" value="1"/>
</dbReference>
<evidence type="ECO:0000256" key="2">
    <source>
        <dbReference type="SAM" id="Coils"/>
    </source>
</evidence>
<dbReference type="InterPro" id="IPR006143">
    <property type="entry name" value="RND_pump_MFP"/>
</dbReference>
<evidence type="ECO:0000256" key="1">
    <source>
        <dbReference type="ARBA" id="ARBA00009477"/>
    </source>
</evidence>
<dbReference type="Pfam" id="PF25917">
    <property type="entry name" value="BSH_RND"/>
    <property type="match status" value="1"/>
</dbReference>
<feature type="domain" description="Multidrug resistance protein MdtA-like barrel-sandwich hybrid" evidence="4">
    <location>
        <begin position="73"/>
        <end position="194"/>
    </location>
</feature>
<dbReference type="InterPro" id="IPR058792">
    <property type="entry name" value="Beta-barrel_RND_2"/>
</dbReference>
<dbReference type="EMBL" id="QTKU01000001">
    <property type="protein sequence ID" value="MBS8259218.1"/>
    <property type="molecule type" value="Genomic_DNA"/>
</dbReference>
<reference evidence="6" key="2">
    <citation type="journal article" date="2021" name="Microorganisms">
        <title>Bacterial Dimethylsulfoniopropionate Biosynthesis in the East China Sea.</title>
        <authorList>
            <person name="Liu J."/>
            <person name="Zhang Y."/>
            <person name="Liu J."/>
            <person name="Zhong H."/>
            <person name="Williams B.T."/>
            <person name="Zheng Y."/>
            <person name="Curson A.R.J."/>
            <person name="Sun C."/>
            <person name="Sun H."/>
            <person name="Song D."/>
            <person name="Wagner Mackenzie B."/>
            <person name="Bermejo Martinez A."/>
            <person name="Todd J.D."/>
            <person name="Zhang X.H."/>
        </authorList>
    </citation>
    <scope>NUCLEOTIDE SEQUENCE</scope>
    <source>
        <strain evidence="6">AESS21</strain>
    </source>
</reference>
<dbReference type="PANTHER" id="PTHR30469:SF20">
    <property type="entry name" value="EFFLUX RND TRANSPORTER PERIPLASMIC ADAPTOR SUBUNIT"/>
    <property type="match status" value="1"/>
</dbReference>
<feature type="domain" description="CusB-like beta-barrel" evidence="5">
    <location>
        <begin position="206"/>
        <end position="279"/>
    </location>
</feature>
<evidence type="ECO:0000259" key="5">
    <source>
        <dbReference type="Pfam" id="PF25954"/>
    </source>
</evidence>
<dbReference type="SUPFAM" id="SSF111369">
    <property type="entry name" value="HlyD-like secretion proteins"/>
    <property type="match status" value="1"/>
</dbReference>
<evidence type="ECO:0000313" key="6">
    <source>
        <dbReference type="EMBL" id="MBS8259218.1"/>
    </source>
</evidence>
<feature type="chain" id="PRO_5037717064" evidence="3">
    <location>
        <begin position="26"/>
        <end position="365"/>
    </location>
</feature>
<dbReference type="InterPro" id="IPR058625">
    <property type="entry name" value="MdtA-like_BSH"/>
</dbReference>
<sequence length="365" mass="39830">MSVLNQSVFLRRLAPVMMLAAFVAACQEEGPDPVAEAEAALSAQPRPAKIFTVSDQVGLQSRRFTGRVEAVQTVDLSFQVAGKLVELPVRESQEIDKGALVAKLDPTDYERAVREGKLRLKQAKQDLDRLETLRDRSVISQKSYDDQKNEHDLAVEALAAAEQNLEYAEIHAPFDGIITRRLVDSFTTVSVGTAVVRMQDVSEIQIDINVPEALFAKVSEDQVASLHAEFPSIPGQEFPLVYREHSTEVDTVTQTYRITLAMESKPDAQIYPGMTAAVIVKLRPEGLDLAKSMLVPTSSVAVDGDRKAYVWRFDESSGAVTKVPVKVGVVTGDYIPVTDGVAKGDRIVSAGVAQLSEGQTIRPLP</sequence>
<organism evidence="6 7">
    <name type="scientific">Roseibium polysiphoniae</name>
    <dbReference type="NCBI Taxonomy" id="2571221"/>
    <lineage>
        <taxon>Bacteria</taxon>
        <taxon>Pseudomonadati</taxon>
        <taxon>Pseudomonadota</taxon>
        <taxon>Alphaproteobacteria</taxon>
        <taxon>Hyphomicrobiales</taxon>
        <taxon>Stappiaceae</taxon>
        <taxon>Roseibium</taxon>
    </lineage>
</organism>